<comment type="caution">
    <text evidence="2">The sequence shown here is derived from an EMBL/GenBank/DDBJ whole genome shotgun (WGS) entry which is preliminary data.</text>
</comment>
<evidence type="ECO:0000313" key="2">
    <source>
        <dbReference type="EMBL" id="KAF9534841.1"/>
    </source>
</evidence>
<feature type="compositionally biased region" description="Basic and acidic residues" evidence="1">
    <location>
        <begin position="195"/>
        <end position="216"/>
    </location>
</feature>
<proteinExistence type="predicted"/>
<protein>
    <submittedName>
        <fullName evidence="2">Uncharacterized protein</fullName>
    </submittedName>
</protein>
<sequence>MELTSNRLAAVPKRNSAAVISDYVHSQKAFQKHYAAEGLAVMQALDAPHASAQQIASRQKGRVSRPQDDFLLGTPLLKPRVAAAKAIDSAKQKAKFDKENEDGIRDSRLRMPPASKEDNVQASTKKVQDKRKAKIQQELKKPKSKSKNKGNQALEHAHDDENAEHAQRLEDRRDRKRAKKTIMQPPQANDDEKENSDCDKTKGEKQNRRRKDEGRRGQSKGHASLAFMHGFPSTNIGKHRITSACSRKAGLRLHPKPLTRPRSKATSIYFPRVNS</sequence>
<feature type="compositionally biased region" description="Basic residues" evidence="1">
    <location>
        <begin position="249"/>
        <end position="263"/>
    </location>
</feature>
<accession>A0A9P6JVU1</accession>
<dbReference type="OrthoDB" id="2537141at2759"/>
<dbReference type="Proteomes" id="UP000807306">
    <property type="component" value="Unassembled WGS sequence"/>
</dbReference>
<reference evidence="2" key="1">
    <citation type="submission" date="2020-11" db="EMBL/GenBank/DDBJ databases">
        <authorList>
            <consortium name="DOE Joint Genome Institute"/>
            <person name="Ahrendt S."/>
            <person name="Riley R."/>
            <person name="Andreopoulos W."/>
            <person name="Labutti K."/>
            <person name="Pangilinan J."/>
            <person name="Ruiz-Duenas F.J."/>
            <person name="Barrasa J.M."/>
            <person name="Sanchez-Garcia M."/>
            <person name="Camarero S."/>
            <person name="Miyauchi S."/>
            <person name="Serrano A."/>
            <person name="Linde D."/>
            <person name="Babiker R."/>
            <person name="Drula E."/>
            <person name="Ayuso-Fernandez I."/>
            <person name="Pacheco R."/>
            <person name="Padilla G."/>
            <person name="Ferreira P."/>
            <person name="Barriuso J."/>
            <person name="Kellner H."/>
            <person name="Castanera R."/>
            <person name="Alfaro M."/>
            <person name="Ramirez L."/>
            <person name="Pisabarro A.G."/>
            <person name="Kuo A."/>
            <person name="Tritt A."/>
            <person name="Lipzen A."/>
            <person name="He G."/>
            <person name="Yan M."/>
            <person name="Ng V."/>
            <person name="Cullen D."/>
            <person name="Martin F."/>
            <person name="Rosso M.-N."/>
            <person name="Henrissat B."/>
            <person name="Hibbett D."/>
            <person name="Martinez A.T."/>
            <person name="Grigoriev I.V."/>
        </authorList>
    </citation>
    <scope>NUCLEOTIDE SEQUENCE</scope>
    <source>
        <strain evidence="2">CBS 506.95</strain>
    </source>
</reference>
<feature type="region of interest" description="Disordered" evidence="1">
    <location>
        <begin position="48"/>
        <end position="71"/>
    </location>
</feature>
<feature type="region of interest" description="Disordered" evidence="1">
    <location>
        <begin position="88"/>
        <end position="275"/>
    </location>
</feature>
<dbReference type="EMBL" id="MU157825">
    <property type="protein sequence ID" value="KAF9534841.1"/>
    <property type="molecule type" value="Genomic_DNA"/>
</dbReference>
<gene>
    <name evidence="2" type="ORF">CPB83DRAFT_217377</name>
</gene>
<dbReference type="AlphaFoldDB" id="A0A9P6JVU1"/>
<feature type="compositionally biased region" description="Basic and acidic residues" evidence="1">
    <location>
        <begin position="88"/>
        <end position="119"/>
    </location>
</feature>
<organism evidence="2 3">
    <name type="scientific">Crepidotus variabilis</name>
    <dbReference type="NCBI Taxonomy" id="179855"/>
    <lineage>
        <taxon>Eukaryota</taxon>
        <taxon>Fungi</taxon>
        <taxon>Dikarya</taxon>
        <taxon>Basidiomycota</taxon>
        <taxon>Agaricomycotina</taxon>
        <taxon>Agaricomycetes</taxon>
        <taxon>Agaricomycetidae</taxon>
        <taxon>Agaricales</taxon>
        <taxon>Agaricineae</taxon>
        <taxon>Crepidotaceae</taxon>
        <taxon>Crepidotus</taxon>
    </lineage>
</organism>
<evidence type="ECO:0000256" key="1">
    <source>
        <dbReference type="SAM" id="MobiDB-lite"/>
    </source>
</evidence>
<evidence type="ECO:0000313" key="3">
    <source>
        <dbReference type="Proteomes" id="UP000807306"/>
    </source>
</evidence>
<keyword evidence="3" id="KW-1185">Reference proteome</keyword>
<feature type="compositionally biased region" description="Basic and acidic residues" evidence="1">
    <location>
        <begin position="155"/>
        <end position="173"/>
    </location>
</feature>
<name>A0A9P6JVU1_9AGAR</name>